<accession>A0AC34Q7T9</accession>
<sequence>MYAFNWLVKTRDGSLYLSRQFGIRLRERLMLINRWSEQQGLELAAECHLDRIQQTVNLLITPKTIDQIASLGATTYKLNSLQVRYLLENYVSEVGESRATRELIEHVVSLAQGQADLMSQQDGQKIQLEENSQLFLPFVFPQDGYVVETLHGIPSDMSDFIASLQTKGICRLMPQIGATGSWTVYMPSINQSTSMMKQQEYSSTTSSSNSGGTHGINGYPSSQASTYRITGSPTIVNIFLKRFPGDSIGLSIVAAQVCLFF</sequence>
<evidence type="ECO:0000313" key="2">
    <source>
        <dbReference type="WBParaSite" id="JU765_v2.g13773.t1"/>
    </source>
</evidence>
<protein>
    <submittedName>
        <fullName evidence="2">Dilute domain-containing protein</fullName>
    </submittedName>
</protein>
<dbReference type="Proteomes" id="UP000887576">
    <property type="component" value="Unplaced"/>
</dbReference>
<reference evidence="2" key="1">
    <citation type="submission" date="2022-11" db="UniProtKB">
        <authorList>
            <consortium name="WormBaseParasite"/>
        </authorList>
    </citation>
    <scope>IDENTIFICATION</scope>
</reference>
<dbReference type="WBParaSite" id="JU765_v2.g13773.t1">
    <property type="protein sequence ID" value="JU765_v2.g13773.t1"/>
    <property type="gene ID" value="JU765_v2.g13773"/>
</dbReference>
<organism evidence="1 2">
    <name type="scientific">Panagrolaimus sp. JU765</name>
    <dbReference type="NCBI Taxonomy" id="591449"/>
    <lineage>
        <taxon>Eukaryota</taxon>
        <taxon>Metazoa</taxon>
        <taxon>Ecdysozoa</taxon>
        <taxon>Nematoda</taxon>
        <taxon>Chromadorea</taxon>
        <taxon>Rhabditida</taxon>
        <taxon>Tylenchina</taxon>
        <taxon>Panagrolaimomorpha</taxon>
        <taxon>Panagrolaimoidea</taxon>
        <taxon>Panagrolaimidae</taxon>
        <taxon>Panagrolaimus</taxon>
    </lineage>
</organism>
<evidence type="ECO:0000313" key="1">
    <source>
        <dbReference type="Proteomes" id="UP000887576"/>
    </source>
</evidence>
<proteinExistence type="predicted"/>
<name>A0AC34Q7T9_9BILA</name>